<organism evidence="2 3">
    <name type="scientific">Acholeplasma laidlawii</name>
    <dbReference type="NCBI Taxonomy" id="2148"/>
    <lineage>
        <taxon>Bacteria</taxon>
        <taxon>Bacillati</taxon>
        <taxon>Mycoplasmatota</taxon>
        <taxon>Mollicutes</taxon>
        <taxon>Acholeplasmatales</taxon>
        <taxon>Acholeplasmataceae</taxon>
        <taxon>Acholeplasma</taxon>
    </lineage>
</organism>
<dbReference type="SUPFAM" id="SSF53067">
    <property type="entry name" value="Actin-like ATPase domain"/>
    <property type="match status" value="1"/>
</dbReference>
<dbReference type="GeneID" id="41338711"/>
<dbReference type="PROSITE" id="PS01125">
    <property type="entry name" value="ROK"/>
    <property type="match status" value="1"/>
</dbReference>
<protein>
    <submittedName>
        <fullName evidence="2">Allose kinase</fullName>
        <ecNumber evidence="2">2.7.1.55</ecNumber>
    </submittedName>
</protein>
<comment type="similarity">
    <text evidence="1">Belongs to the ROK (NagC/XylR) family.</text>
</comment>
<sequence>MKKYFIGIDCGGTNIRIGLVDDDFVIHHEEKHQSTKIGKDLSGLIRSYVLKYKDSYRIEAIGIGFPGIVDLHSRQVLNIPNLRAFEGDYLLALEKELNIPIFIGNDVNILMLYDAKHFNIDPNKSVMGFYLGTGFGSAIRIKNMMYQGDFGAAGEIGHVPMYLRGIKYNQKQNDLESEVSGFNLKAIHEKHFKDSPFETMLMDHFNHQAIQDYLHLLAFYITTQMTILDISTIILGGGVIMSEQFPKAYLESLILKNLFADKTKENFKVYYADSHVNSGIYGAVIFAKQNLDN</sequence>
<proteinExistence type="inferred from homology"/>
<comment type="caution">
    <text evidence="2">The sequence shown here is derived from an EMBL/GenBank/DDBJ whole genome shotgun (WGS) entry which is preliminary data.</text>
</comment>
<dbReference type="RefSeq" id="WP_012242481.1">
    <property type="nucleotide sequence ID" value="NZ_CP103951.1"/>
</dbReference>
<dbReference type="EC" id="2.7.1.55" evidence="2"/>
<dbReference type="InterPro" id="IPR000600">
    <property type="entry name" value="ROK"/>
</dbReference>
<keyword evidence="2" id="KW-0808">Transferase</keyword>
<dbReference type="OMA" id="VGGAYME"/>
<evidence type="ECO:0000313" key="3">
    <source>
        <dbReference type="Proteomes" id="UP000315938"/>
    </source>
</evidence>
<dbReference type="GO" id="GO:0008787">
    <property type="term" value="F:D-allose kinase activity"/>
    <property type="evidence" value="ECO:0007669"/>
    <property type="project" value="UniProtKB-EC"/>
</dbReference>
<dbReference type="Proteomes" id="UP000315938">
    <property type="component" value="Unassembled WGS sequence"/>
</dbReference>
<dbReference type="PANTHER" id="PTHR18964">
    <property type="entry name" value="ROK (REPRESSOR, ORF, KINASE) FAMILY"/>
    <property type="match status" value="1"/>
</dbReference>
<evidence type="ECO:0000313" key="2">
    <source>
        <dbReference type="EMBL" id="TRY00020.1"/>
    </source>
</evidence>
<keyword evidence="2" id="KW-0418">Kinase</keyword>
<evidence type="ECO:0000256" key="1">
    <source>
        <dbReference type="ARBA" id="ARBA00006479"/>
    </source>
</evidence>
<accession>A0A553IIJ3</accession>
<dbReference type="NCBIfam" id="NF007251">
    <property type="entry name" value="PRK09698.1"/>
    <property type="match status" value="1"/>
</dbReference>
<dbReference type="EMBL" id="VKID01000001">
    <property type="protein sequence ID" value="TRY00020.1"/>
    <property type="molecule type" value="Genomic_DNA"/>
</dbReference>
<reference evidence="2 3" key="1">
    <citation type="submission" date="2019-07" db="EMBL/GenBank/DDBJ databases">
        <title>Genome sequence of Acholeplasma laidlawii strain with increased resistance to erythromycin.</title>
        <authorList>
            <person name="Medvedeva E.S."/>
            <person name="Baranova N.B."/>
            <person name="Siniagina M.N."/>
            <person name="Mouzykantov A."/>
            <person name="Chernova O.A."/>
            <person name="Chernov V.M."/>
        </authorList>
    </citation>
    <scope>NUCLEOTIDE SEQUENCE [LARGE SCALE GENOMIC DNA]</scope>
    <source>
        <strain evidence="2 3">PG8REry</strain>
    </source>
</reference>
<dbReference type="InterPro" id="IPR049874">
    <property type="entry name" value="ROK_cs"/>
</dbReference>
<dbReference type="InterPro" id="IPR043129">
    <property type="entry name" value="ATPase_NBD"/>
</dbReference>
<dbReference type="Pfam" id="PF00480">
    <property type="entry name" value="ROK"/>
    <property type="match status" value="1"/>
</dbReference>
<dbReference type="PANTHER" id="PTHR18964:SF149">
    <property type="entry name" value="BIFUNCTIONAL UDP-N-ACETYLGLUCOSAMINE 2-EPIMERASE_N-ACETYLMANNOSAMINE KINASE"/>
    <property type="match status" value="1"/>
</dbReference>
<gene>
    <name evidence="2" type="primary">alsK</name>
    <name evidence="2" type="ORF">FNV44_02955</name>
</gene>
<dbReference type="Gene3D" id="3.30.420.40">
    <property type="match status" value="2"/>
</dbReference>
<name>A0A553IIJ3_ACHLA</name>
<dbReference type="AlphaFoldDB" id="A0A553IIJ3"/>